<dbReference type="RefSeq" id="WP_089834931.1">
    <property type="nucleotide sequence ID" value="NZ_FNBN01000005.1"/>
</dbReference>
<dbReference type="InterPro" id="IPR036163">
    <property type="entry name" value="HMA_dom_sf"/>
</dbReference>
<dbReference type="STRING" id="104663.SAMN04488121_105283"/>
<accession>A0A1G7VU51</accession>
<proteinExistence type="predicted"/>
<dbReference type="Gene3D" id="3.30.70.100">
    <property type="match status" value="1"/>
</dbReference>
<feature type="signal peptide" evidence="1">
    <location>
        <begin position="1"/>
        <end position="20"/>
    </location>
</feature>
<evidence type="ECO:0000313" key="4">
    <source>
        <dbReference type="Proteomes" id="UP000199045"/>
    </source>
</evidence>
<sequence length="182" mass="19657">MKSFIAIIFLAIGLHFTSSAQITKASLQASGLTCAMCSRATMEALKTLPFVDKIDTDLNNTTFLLSFKPGAAVNIDQIKAKVEDAGFSIAKLVLTASFDKVAVEKDAHIQYAGATFHFINAKQQVLSGDQQLTVIDKDFVSAKQFKKYGTQTTMPCYQTGMMAGCCKSGGQTAPARIYHVII</sequence>
<feature type="domain" description="HMA" evidence="2">
    <location>
        <begin position="23"/>
        <end position="90"/>
    </location>
</feature>
<dbReference type="Proteomes" id="UP000199045">
    <property type="component" value="Unassembled WGS sequence"/>
</dbReference>
<dbReference type="GO" id="GO:0046872">
    <property type="term" value="F:metal ion binding"/>
    <property type="evidence" value="ECO:0007669"/>
    <property type="project" value="InterPro"/>
</dbReference>
<dbReference type="AlphaFoldDB" id="A0A1G7VU51"/>
<evidence type="ECO:0000313" key="3">
    <source>
        <dbReference type="EMBL" id="SDG63326.1"/>
    </source>
</evidence>
<protein>
    <submittedName>
        <fullName evidence="3">Copper chaperone CopZ</fullName>
    </submittedName>
</protein>
<organism evidence="3 4">
    <name type="scientific">Chitinophaga filiformis</name>
    <name type="common">Myxococcus filiformis</name>
    <name type="synonym">Flexibacter filiformis</name>
    <dbReference type="NCBI Taxonomy" id="104663"/>
    <lineage>
        <taxon>Bacteria</taxon>
        <taxon>Pseudomonadati</taxon>
        <taxon>Bacteroidota</taxon>
        <taxon>Chitinophagia</taxon>
        <taxon>Chitinophagales</taxon>
        <taxon>Chitinophagaceae</taxon>
        <taxon>Chitinophaga</taxon>
    </lineage>
</organism>
<dbReference type="OrthoDB" id="667084at2"/>
<evidence type="ECO:0000256" key="1">
    <source>
        <dbReference type="SAM" id="SignalP"/>
    </source>
</evidence>
<dbReference type="PROSITE" id="PS50846">
    <property type="entry name" value="HMA_2"/>
    <property type="match status" value="1"/>
</dbReference>
<dbReference type="EMBL" id="FNBN01000005">
    <property type="protein sequence ID" value="SDG63326.1"/>
    <property type="molecule type" value="Genomic_DNA"/>
</dbReference>
<feature type="chain" id="PRO_5011718441" evidence="1">
    <location>
        <begin position="21"/>
        <end position="182"/>
    </location>
</feature>
<dbReference type="SUPFAM" id="SSF55008">
    <property type="entry name" value="HMA, heavy metal-associated domain"/>
    <property type="match status" value="1"/>
</dbReference>
<dbReference type="Pfam" id="PF00403">
    <property type="entry name" value="HMA"/>
    <property type="match status" value="1"/>
</dbReference>
<dbReference type="CDD" id="cd00371">
    <property type="entry name" value="HMA"/>
    <property type="match status" value="1"/>
</dbReference>
<dbReference type="InterPro" id="IPR006121">
    <property type="entry name" value="HMA_dom"/>
</dbReference>
<keyword evidence="1" id="KW-0732">Signal</keyword>
<gene>
    <name evidence="3" type="ORF">SAMN04488121_105283</name>
</gene>
<name>A0A1G7VU51_CHIFI</name>
<evidence type="ECO:0000259" key="2">
    <source>
        <dbReference type="PROSITE" id="PS50846"/>
    </source>
</evidence>
<reference evidence="3 4" key="1">
    <citation type="submission" date="2016-10" db="EMBL/GenBank/DDBJ databases">
        <authorList>
            <person name="de Groot N.N."/>
        </authorList>
    </citation>
    <scope>NUCLEOTIDE SEQUENCE [LARGE SCALE GENOMIC DNA]</scope>
    <source>
        <strain evidence="3 4">DSM 527</strain>
    </source>
</reference>